<evidence type="ECO:0000313" key="5">
    <source>
        <dbReference type="Proteomes" id="UP000190667"/>
    </source>
</evidence>
<dbReference type="InterPro" id="IPR004027">
    <property type="entry name" value="SEC_C_motif"/>
</dbReference>
<dbReference type="RefSeq" id="WP_078002269.1">
    <property type="nucleotide sequence ID" value="NZ_MRUL01000004.1"/>
</dbReference>
<dbReference type="NCBIfam" id="NF002449">
    <property type="entry name" value="PRK01617.1"/>
    <property type="match status" value="1"/>
</dbReference>
<dbReference type="InterPro" id="IPR023006">
    <property type="entry name" value="YchJ-like"/>
</dbReference>
<comment type="similarity">
    <text evidence="1 2">Belongs to the UPF0225 family.</text>
</comment>
<dbReference type="InterPro" id="IPR032710">
    <property type="entry name" value="NTF2-like_dom_sf"/>
</dbReference>
<sequence length="151" mass="17126">MSMLCPCCSGLEYSLCCGRWLSGLQLPPDPPALMRSRYVAYIQKNGSWLEQTWHPSSRPAGLALSLAQNADDTRWQGLTVLDHELAADGNTGYVTFFARYADQKPGFIYERSRFVYEDGRWYYVDGTFPALRRNDRCPCGSGQKYKKCCGQ</sequence>
<evidence type="ECO:0000256" key="1">
    <source>
        <dbReference type="ARBA" id="ARBA00010839"/>
    </source>
</evidence>
<accession>A0A1S8YNS2</accession>
<dbReference type="PANTHER" id="PTHR33747:SF1">
    <property type="entry name" value="ADENYLATE CYCLASE-ASSOCIATED CAP C-TERMINAL DOMAIN-CONTAINING PROTEIN"/>
    <property type="match status" value="1"/>
</dbReference>
<dbReference type="EMBL" id="MRUL01000004">
    <property type="protein sequence ID" value="OON40457.1"/>
    <property type="molecule type" value="Genomic_DNA"/>
</dbReference>
<dbReference type="Pfam" id="PF17775">
    <property type="entry name" value="YchJ_M-like"/>
    <property type="match status" value="1"/>
</dbReference>
<dbReference type="STRING" id="1926881.BTJ39_08585"/>
<proteinExistence type="inferred from homology"/>
<dbReference type="OrthoDB" id="21421at2"/>
<name>A0A1S8YNS2_9GAMM</name>
<keyword evidence="5" id="KW-1185">Reference proteome</keyword>
<evidence type="ECO:0000313" key="4">
    <source>
        <dbReference type="EMBL" id="OON40457.1"/>
    </source>
</evidence>
<dbReference type="SUPFAM" id="SSF103642">
    <property type="entry name" value="Sec-C motif"/>
    <property type="match status" value="1"/>
</dbReference>
<gene>
    <name evidence="4" type="ORF">BTJ39_08585</name>
</gene>
<dbReference type="AlphaFoldDB" id="A0A1S8YNS2"/>
<dbReference type="Gene3D" id="3.10.450.50">
    <property type="match status" value="1"/>
</dbReference>
<dbReference type="SUPFAM" id="SSF54427">
    <property type="entry name" value="NTF2-like"/>
    <property type="match status" value="1"/>
</dbReference>
<feature type="domain" description="YchJ-like middle NTF2-like" evidence="3">
    <location>
        <begin position="30"/>
        <end position="126"/>
    </location>
</feature>
<evidence type="ECO:0000256" key="2">
    <source>
        <dbReference type="HAMAP-Rule" id="MF_00612"/>
    </source>
</evidence>
<comment type="caution">
    <text evidence="4">The sequence shown here is derived from an EMBL/GenBank/DDBJ whole genome shotgun (WGS) entry which is preliminary data.</text>
</comment>
<dbReference type="PANTHER" id="PTHR33747">
    <property type="entry name" value="UPF0225 PROTEIN SCO1677"/>
    <property type="match status" value="1"/>
</dbReference>
<dbReference type="InterPro" id="IPR048469">
    <property type="entry name" value="YchJ-like_M"/>
</dbReference>
<reference evidence="4 5" key="1">
    <citation type="submission" date="2016-12" db="EMBL/GenBank/DDBJ databases">
        <title>Izhakiella australiana sp. nov. of genus Izhakiella isolated from Australian desert.</title>
        <authorList>
            <person name="Ji M."/>
        </authorList>
    </citation>
    <scope>NUCLEOTIDE SEQUENCE [LARGE SCALE GENOMIC DNA]</scope>
    <source>
        <strain evidence="4 5">D4N98</strain>
    </source>
</reference>
<dbReference type="HAMAP" id="MF_00612">
    <property type="entry name" value="UPF0225"/>
    <property type="match status" value="1"/>
</dbReference>
<protein>
    <recommendedName>
        <fullName evidence="2">UPF0225 protein BTJ39_08585</fullName>
    </recommendedName>
</protein>
<dbReference type="Pfam" id="PF02810">
    <property type="entry name" value="SEC-C"/>
    <property type="match status" value="2"/>
</dbReference>
<organism evidence="4 5">
    <name type="scientific">Izhakiella australiensis</name>
    <dbReference type="NCBI Taxonomy" id="1926881"/>
    <lineage>
        <taxon>Bacteria</taxon>
        <taxon>Pseudomonadati</taxon>
        <taxon>Pseudomonadota</taxon>
        <taxon>Gammaproteobacteria</taxon>
        <taxon>Enterobacterales</taxon>
        <taxon>Erwiniaceae</taxon>
        <taxon>Izhakiella</taxon>
    </lineage>
</organism>
<evidence type="ECO:0000259" key="3">
    <source>
        <dbReference type="Pfam" id="PF17775"/>
    </source>
</evidence>
<dbReference type="Proteomes" id="UP000190667">
    <property type="component" value="Unassembled WGS sequence"/>
</dbReference>